<evidence type="ECO:0008006" key="4">
    <source>
        <dbReference type="Google" id="ProtNLM"/>
    </source>
</evidence>
<evidence type="ECO:0000313" key="3">
    <source>
        <dbReference type="Proteomes" id="UP001596045"/>
    </source>
</evidence>
<dbReference type="RefSeq" id="WP_379000173.1">
    <property type="nucleotide sequence ID" value="NZ_JBHSMT010000029.1"/>
</dbReference>
<evidence type="ECO:0000313" key="2">
    <source>
        <dbReference type="EMBL" id="MFC5476222.1"/>
    </source>
</evidence>
<sequence>MKKFAIALVLVACVGVARADPKLIGQWKSDAELTMTFNRERARLEDKTLLFLEQMTGRQTITFTSSAVSTEMPDCEIQSALGIKSTMAGFKETHPYKQLGSTRTEVAISTREPVTGLPRITVYHFDGENTIWIYLGGETFPTLHLREYFVRVR</sequence>
<feature type="signal peptide" evidence="1">
    <location>
        <begin position="1"/>
        <end position="19"/>
    </location>
</feature>
<reference evidence="3" key="1">
    <citation type="journal article" date="2019" name="Int. J. Syst. Evol. Microbiol.">
        <title>The Global Catalogue of Microorganisms (GCM) 10K type strain sequencing project: providing services to taxonomists for standard genome sequencing and annotation.</title>
        <authorList>
            <consortium name="The Broad Institute Genomics Platform"/>
            <consortium name="The Broad Institute Genome Sequencing Center for Infectious Disease"/>
            <person name="Wu L."/>
            <person name="Ma J."/>
        </authorList>
    </citation>
    <scope>NUCLEOTIDE SEQUENCE [LARGE SCALE GENOMIC DNA]</scope>
    <source>
        <strain evidence="3">JCM 17066</strain>
    </source>
</reference>
<keyword evidence="1" id="KW-0732">Signal</keyword>
<accession>A0ABW0MG30</accession>
<dbReference type="Proteomes" id="UP001596045">
    <property type="component" value="Unassembled WGS sequence"/>
</dbReference>
<keyword evidence="3" id="KW-1185">Reference proteome</keyword>
<comment type="caution">
    <text evidence="2">The sequence shown here is derived from an EMBL/GenBank/DDBJ whole genome shotgun (WGS) entry which is preliminary data.</text>
</comment>
<dbReference type="EMBL" id="JBHSMT010000029">
    <property type="protein sequence ID" value="MFC5476222.1"/>
    <property type="molecule type" value="Genomic_DNA"/>
</dbReference>
<feature type="chain" id="PRO_5047382340" description="DUF5004 domain-containing protein" evidence="1">
    <location>
        <begin position="20"/>
        <end position="153"/>
    </location>
</feature>
<evidence type="ECO:0000256" key="1">
    <source>
        <dbReference type="SAM" id="SignalP"/>
    </source>
</evidence>
<proteinExistence type="predicted"/>
<protein>
    <recommendedName>
        <fullName evidence="4">DUF5004 domain-containing protein</fullName>
    </recommendedName>
</protein>
<gene>
    <name evidence="2" type="ORF">ACFPM8_19845</name>
</gene>
<organism evidence="2 3">
    <name type="scientific">Paraherbaspirillum soli</name>
    <dbReference type="NCBI Taxonomy" id="631222"/>
    <lineage>
        <taxon>Bacteria</taxon>
        <taxon>Pseudomonadati</taxon>
        <taxon>Pseudomonadota</taxon>
        <taxon>Betaproteobacteria</taxon>
        <taxon>Burkholderiales</taxon>
        <taxon>Oxalobacteraceae</taxon>
        <taxon>Paraherbaspirillum</taxon>
    </lineage>
</organism>
<name>A0ABW0MG30_9BURK</name>